<feature type="domain" description="Endonuclease/exonuclease/phosphatase" evidence="1">
    <location>
        <begin position="11"/>
        <end position="235"/>
    </location>
</feature>
<comment type="caution">
    <text evidence="2">The sequence shown here is derived from an EMBL/GenBank/DDBJ whole genome shotgun (WGS) entry which is preliminary data.</text>
</comment>
<reference evidence="2 3" key="1">
    <citation type="submission" date="2018-07" db="EMBL/GenBank/DDBJ databases">
        <title>Thalassococcus profundi sp. nov., a marine bacterium isolated from deep seawater of Okinawa Trough.</title>
        <authorList>
            <person name="Yu M."/>
        </authorList>
    </citation>
    <scope>NUCLEOTIDE SEQUENCE [LARGE SCALE GENOMIC DNA]</scope>
    <source>
        <strain evidence="2 3">WRAS1</strain>
    </source>
</reference>
<dbReference type="RefSeq" id="WP_114510869.1">
    <property type="nucleotide sequence ID" value="NZ_QPMK01000006.1"/>
</dbReference>
<dbReference type="SUPFAM" id="SSF56219">
    <property type="entry name" value="DNase I-like"/>
    <property type="match status" value="1"/>
</dbReference>
<accession>A0A369TQ85</accession>
<evidence type="ECO:0000313" key="2">
    <source>
        <dbReference type="EMBL" id="RDD66297.1"/>
    </source>
</evidence>
<dbReference type="Gene3D" id="3.60.10.10">
    <property type="entry name" value="Endonuclease/exonuclease/phosphatase"/>
    <property type="match status" value="1"/>
</dbReference>
<proteinExistence type="predicted"/>
<organism evidence="2 3">
    <name type="scientific">Thalassococcus profundi</name>
    <dbReference type="NCBI Taxonomy" id="2282382"/>
    <lineage>
        <taxon>Bacteria</taxon>
        <taxon>Pseudomonadati</taxon>
        <taxon>Pseudomonadota</taxon>
        <taxon>Alphaproteobacteria</taxon>
        <taxon>Rhodobacterales</taxon>
        <taxon>Roseobacteraceae</taxon>
        <taxon>Thalassococcus</taxon>
    </lineage>
</organism>
<keyword evidence="2" id="KW-0378">Hydrolase</keyword>
<dbReference type="InterPro" id="IPR036691">
    <property type="entry name" value="Endo/exonu/phosph_ase_sf"/>
</dbReference>
<evidence type="ECO:0000259" key="1">
    <source>
        <dbReference type="Pfam" id="PF03372"/>
    </source>
</evidence>
<dbReference type="Proteomes" id="UP000253977">
    <property type="component" value="Unassembled WGS sequence"/>
</dbReference>
<dbReference type="GO" id="GO:0004519">
    <property type="term" value="F:endonuclease activity"/>
    <property type="evidence" value="ECO:0007669"/>
    <property type="project" value="UniProtKB-KW"/>
</dbReference>
<protein>
    <submittedName>
        <fullName evidence="2">Endonuclease</fullName>
    </submittedName>
</protein>
<dbReference type="AlphaFoldDB" id="A0A369TQ85"/>
<dbReference type="OrthoDB" id="9813425at2"/>
<evidence type="ECO:0000313" key="3">
    <source>
        <dbReference type="Proteomes" id="UP000253977"/>
    </source>
</evidence>
<name>A0A369TQ85_9RHOB</name>
<dbReference type="EMBL" id="QPMK01000006">
    <property type="protein sequence ID" value="RDD66297.1"/>
    <property type="molecule type" value="Genomic_DNA"/>
</dbReference>
<gene>
    <name evidence="2" type="ORF">DU478_10260</name>
</gene>
<dbReference type="InterPro" id="IPR005135">
    <property type="entry name" value="Endo/exonuclease/phosphatase"/>
</dbReference>
<keyword evidence="2" id="KW-0255">Endonuclease</keyword>
<sequence>MPKPTTCFDCLSWNIHRGRGEDGVVDPARTVDVLCREVARPDTDLLVLQEADEECPPHRGILDIAGIEGRTGLRHAQEISGRWGADSHGFLGVVCFVHPAIRVERVTVLDLPGQCHRGAVVLDLAGKGRAFRLIATHLSLSQALRIVQMRTIGQHVFRRDDRPTVICGDLNEWRPWGGLALSRAVLGAAFDGPARATFPVRRPILPLDRFLAGQGARIDRTEVLDGPGIRIASDHRPLAARISLACPD</sequence>
<keyword evidence="3" id="KW-1185">Reference proteome</keyword>
<dbReference type="Pfam" id="PF03372">
    <property type="entry name" value="Exo_endo_phos"/>
    <property type="match status" value="1"/>
</dbReference>
<keyword evidence="2" id="KW-0540">Nuclease</keyword>